<keyword evidence="4" id="KW-1185">Reference proteome</keyword>
<dbReference type="PROSITE" id="PS51375">
    <property type="entry name" value="PPR"/>
    <property type="match status" value="3"/>
</dbReference>
<dbReference type="Pfam" id="PF13812">
    <property type="entry name" value="PPR_3"/>
    <property type="match status" value="1"/>
</dbReference>
<dbReference type="PANTHER" id="PTHR46935">
    <property type="entry name" value="OS01G0674700 PROTEIN"/>
    <property type="match status" value="1"/>
</dbReference>
<feature type="repeat" description="PPR" evidence="2">
    <location>
        <begin position="28"/>
        <end position="62"/>
    </location>
</feature>
<feature type="repeat" description="PPR" evidence="2">
    <location>
        <begin position="179"/>
        <end position="213"/>
    </location>
</feature>
<reference evidence="3 4" key="1">
    <citation type="submission" date="2024-02" db="EMBL/GenBank/DDBJ databases">
        <authorList>
            <person name="Vignale AGUSTIN F."/>
            <person name="Sosa J E."/>
            <person name="Modenutti C."/>
        </authorList>
    </citation>
    <scope>NUCLEOTIDE SEQUENCE [LARGE SCALE GENOMIC DNA]</scope>
</reference>
<dbReference type="SUPFAM" id="SSF48452">
    <property type="entry name" value="TPR-like"/>
    <property type="match status" value="1"/>
</dbReference>
<dbReference type="Proteomes" id="UP001642360">
    <property type="component" value="Unassembled WGS sequence"/>
</dbReference>
<dbReference type="Gene3D" id="1.25.40.10">
    <property type="entry name" value="Tetratricopeptide repeat domain"/>
    <property type="match status" value="2"/>
</dbReference>
<keyword evidence="1" id="KW-0677">Repeat</keyword>
<dbReference type="PANTHER" id="PTHR46935:SF1">
    <property type="entry name" value="OS01G0674700 PROTEIN"/>
    <property type="match status" value="1"/>
</dbReference>
<dbReference type="Pfam" id="PF01535">
    <property type="entry name" value="PPR"/>
    <property type="match status" value="2"/>
</dbReference>
<organism evidence="3 4">
    <name type="scientific">Ilex paraguariensis</name>
    <name type="common">yerba mate</name>
    <dbReference type="NCBI Taxonomy" id="185542"/>
    <lineage>
        <taxon>Eukaryota</taxon>
        <taxon>Viridiplantae</taxon>
        <taxon>Streptophyta</taxon>
        <taxon>Embryophyta</taxon>
        <taxon>Tracheophyta</taxon>
        <taxon>Spermatophyta</taxon>
        <taxon>Magnoliopsida</taxon>
        <taxon>eudicotyledons</taxon>
        <taxon>Gunneridae</taxon>
        <taxon>Pentapetalae</taxon>
        <taxon>asterids</taxon>
        <taxon>campanulids</taxon>
        <taxon>Aquifoliales</taxon>
        <taxon>Aquifoliaceae</taxon>
        <taxon>Ilex</taxon>
    </lineage>
</organism>
<dbReference type="NCBIfam" id="TIGR00756">
    <property type="entry name" value="PPR"/>
    <property type="match status" value="1"/>
</dbReference>
<accession>A0ABC8UC08</accession>
<evidence type="ECO:0008006" key="5">
    <source>
        <dbReference type="Google" id="ProtNLM"/>
    </source>
</evidence>
<name>A0ABC8UC08_9AQUA</name>
<dbReference type="InterPro" id="IPR002885">
    <property type="entry name" value="PPR_rpt"/>
</dbReference>
<proteinExistence type="predicted"/>
<sequence length="332" mass="38060">MEQVMFECGKYNLVHDFFKKVLMSSIPNALTYKVIVNTFWREGRTDEAILAVQDMERRGIVGTAGLYYDLARCLCSAGRCEEALMQLDKICKVANKPLVVTYTGLIQACLDSGNIHNGAYIFSYMNKFCSPNLVTCNILLKGYLDHGMFEEAKELFMDLLENGSPISNKLDHKDKVIPDIYTFNLMLDACVVELRWDDLEFVYRKMLQHGYHFNVKRHLQMILDACRAGKGELLETTWKHLVEADRVPPPLLLKEMFFKKLEQTDYVAAISCLNAHPSHVFSLKSWLNFFMEDPHRFQRETLVSLVHEVSVLITTRPSSFSEGDSCQLGTRG</sequence>
<dbReference type="InterPro" id="IPR011990">
    <property type="entry name" value="TPR-like_helical_dom_sf"/>
</dbReference>
<evidence type="ECO:0000256" key="2">
    <source>
        <dbReference type="PROSITE-ProRule" id="PRU00708"/>
    </source>
</evidence>
<gene>
    <name evidence="3" type="ORF">ILEXP_LOCUS48989</name>
</gene>
<dbReference type="AlphaFoldDB" id="A0ABC8UC08"/>
<evidence type="ECO:0000313" key="3">
    <source>
        <dbReference type="EMBL" id="CAK9179051.1"/>
    </source>
</evidence>
<comment type="caution">
    <text evidence="3">The sequence shown here is derived from an EMBL/GenBank/DDBJ whole genome shotgun (WGS) entry which is preliminary data.</text>
</comment>
<evidence type="ECO:0000256" key="1">
    <source>
        <dbReference type="ARBA" id="ARBA00022737"/>
    </source>
</evidence>
<dbReference type="InterPro" id="IPR044645">
    <property type="entry name" value="DG1/EMB2279-like"/>
</dbReference>
<dbReference type="EMBL" id="CAUOFW020007391">
    <property type="protein sequence ID" value="CAK9179051.1"/>
    <property type="molecule type" value="Genomic_DNA"/>
</dbReference>
<feature type="repeat" description="PPR" evidence="2">
    <location>
        <begin position="132"/>
        <end position="166"/>
    </location>
</feature>
<evidence type="ECO:0000313" key="4">
    <source>
        <dbReference type="Proteomes" id="UP001642360"/>
    </source>
</evidence>
<protein>
    <recommendedName>
        <fullName evidence="5">Pentatricopeptide repeat-containing protein</fullName>
    </recommendedName>
</protein>